<dbReference type="FunFam" id="2.60.40.10:FF:001572">
    <property type="entry name" value="Prolactin-inducible protein homolog"/>
    <property type="match status" value="1"/>
</dbReference>
<feature type="signal peptide" evidence="9">
    <location>
        <begin position="1"/>
        <end position="25"/>
    </location>
</feature>
<dbReference type="InterPro" id="IPR013783">
    <property type="entry name" value="Ig-like_fold"/>
</dbReference>
<dbReference type="EMBL" id="JBBHLL010000491">
    <property type="protein sequence ID" value="KAK7801742.1"/>
    <property type="molecule type" value="Genomic_DNA"/>
</dbReference>
<evidence type="ECO:0000256" key="5">
    <source>
        <dbReference type="ARBA" id="ARBA00023157"/>
    </source>
</evidence>
<evidence type="ECO:0000313" key="10">
    <source>
        <dbReference type="EMBL" id="KAK7801742.1"/>
    </source>
</evidence>
<keyword evidence="5" id="KW-1015">Disulfide bond</keyword>
<evidence type="ECO:0000256" key="2">
    <source>
        <dbReference type="ARBA" id="ARBA00006819"/>
    </source>
</evidence>
<dbReference type="PANTHER" id="PTHR15096">
    <property type="entry name" value="PROLACTIN-INDUCIBLE PROTEIN/SEMINAL VESICLE ANTIGEN"/>
    <property type="match status" value="1"/>
</dbReference>
<comment type="subcellular location">
    <subcellularLocation>
        <location evidence="1">Secreted</location>
    </subcellularLocation>
</comment>
<evidence type="ECO:0000256" key="3">
    <source>
        <dbReference type="ARBA" id="ARBA00022525"/>
    </source>
</evidence>
<comment type="similarity">
    <text evidence="2">Belongs to the PIP family.</text>
</comment>
<reference evidence="10 11" key="1">
    <citation type="journal article" date="2023" name="bioRxiv">
        <title>Conserved and derived expression patterns and positive selection on dental genes reveal complex evolutionary context of ever-growing rodent molars.</title>
        <authorList>
            <person name="Calamari Z.T."/>
            <person name="Song A."/>
            <person name="Cohen E."/>
            <person name="Akter M."/>
            <person name="Roy R.D."/>
            <person name="Hallikas O."/>
            <person name="Christensen M.M."/>
            <person name="Li P."/>
            <person name="Marangoni P."/>
            <person name="Jernvall J."/>
            <person name="Klein O.D."/>
        </authorList>
    </citation>
    <scope>NUCLEOTIDE SEQUENCE [LARGE SCALE GENOMIC DNA]</scope>
    <source>
        <strain evidence="10">V071</strain>
    </source>
</reference>
<keyword evidence="3" id="KW-0964">Secreted</keyword>
<evidence type="ECO:0000256" key="4">
    <source>
        <dbReference type="ARBA" id="ARBA00022729"/>
    </source>
</evidence>
<comment type="caution">
    <text evidence="10">The sequence shown here is derived from an EMBL/GenBank/DDBJ whole genome shotgun (WGS) entry which is preliminary data.</text>
</comment>
<evidence type="ECO:0000256" key="6">
    <source>
        <dbReference type="ARBA" id="ARBA00025932"/>
    </source>
</evidence>
<name>A0AAW0HHZ6_MYOGA</name>
<gene>
    <name evidence="10" type="ORF">U0070_014533</name>
</gene>
<dbReference type="Pfam" id="PF05326">
    <property type="entry name" value="SVA"/>
    <property type="match status" value="1"/>
</dbReference>
<comment type="subunit">
    <text evidence="6">Monomer. Interacts with AZGP1.</text>
</comment>
<keyword evidence="4 9" id="KW-0732">Signal</keyword>
<dbReference type="PANTHER" id="PTHR15096:SF5">
    <property type="entry name" value="PROLACTIN-INDUCIBLE PROTEIN"/>
    <property type="match status" value="1"/>
</dbReference>
<accession>A0AAW0HHZ6</accession>
<dbReference type="InterPro" id="IPR014756">
    <property type="entry name" value="Ig_E-set"/>
</dbReference>
<organism evidence="10 11">
    <name type="scientific">Myodes glareolus</name>
    <name type="common">Bank vole</name>
    <name type="synonym">Clethrionomys glareolus</name>
    <dbReference type="NCBI Taxonomy" id="447135"/>
    <lineage>
        <taxon>Eukaryota</taxon>
        <taxon>Metazoa</taxon>
        <taxon>Chordata</taxon>
        <taxon>Craniata</taxon>
        <taxon>Vertebrata</taxon>
        <taxon>Euteleostomi</taxon>
        <taxon>Mammalia</taxon>
        <taxon>Eutheria</taxon>
        <taxon>Euarchontoglires</taxon>
        <taxon>Glires</taxon>
        <taxon>Rodentia</taxon>
        <taxon>Myomorpha</taxon>
        <taxon>Muroidea</taxon>
        <taxon>Cricetidae</taxon>
        <taxon>Arvicolinae</taxon>
        <taxon>Myodes</taxon>
    </lineage>
</organism>
<evidence type="ECO:0000256" key="8">
    <source>
        <dbReference type="ARBA" id="ARBA00068499"/>
    </source>
</evidence>
<dbReference type="GO" id="GO:0005615">
    <property type="term" value="C:extracellular space"/>
    <property type="evidence" value="ECO:0007669"/>
    <property type="project" value="TreeGrafter"/>
</dbReference>
<dbReference type="GO" id="GO:0004190">
    <property type="term" value="F:aspartic-type endopeptidase activity"/>
    <property type="evidence" value="ECO:0007669"/>
    <property type="project" value="TreeGrafter"/>
</dbReference>
<evidence type="ECO:0000313" key="11">
    <source>
        <dbReference type="Proteomes" id="UP001488838"/>
    </source>
</evidence>
<proteinExistence type="inferred from homology"/>
<sequence length="145" mass="16346">MHGFSFMFKAATLLVLGLQLGINKAQNDIEGGKSILFHLDVPTIATANEEITVKLGLETQYNECSVVRASLVSNVPMEGSFNYKQTRCLCNDHGINLYWDFPVNKTIRFAVVVEIVKDKNICPNDEAMVPIKGDLYYAYRNVYVY</sequence>
<keyword evidence="11" id="KW-1185">Reference proteome</keyword>
<dbReference type="GO" id="GO:0002682">
    <property type="term" value="P:regulation of immune system process"/>
    <property type="evidence" value="ECO:0007669"/>
    <property type="project" value="TreeGrafter"/>
</dbReference>
<dbReference type="InterPro" id="IPR007990">
    <property type="entry name" value="PIP"/>
</dbReference>
<dbReference type="GO" id="GO:0006508">
    <property type="term" value="P:proteolysis"/>
    <property type="evidence" value="ECO:0007669"/>
    <property type="project" value="TreeGrafter"/>
</dbReference>
<protein>
    <recommendedName>
        <fullName evidence="8">Prolactin-inducible protein homolog</fullName>
    </recommendedName>
    <alternativeName>
        <fullName evidence="7">Prolactin-induced protein</fullName>
    </alternativeName>
</protein>
<dbReference type="Proteomes" id="UP001488838">
    <property type="component" value="Unassembled WGS sequence"/>
</dbReference>
<evidence type="ECO:0000256" key="7">
    <source>
        <dbReference type="ARBA" id="ARBA00032342"/>
    </source>
</evidence>
<evidence type="ECO:0000256" key="1">
    <source>
        <dbReference type="ARBA" id="ARBA00004613"/>
    </source>
</evidence>
<dbReference type="AlphaFoldDB" id="A0AAW0HHZ6"/>
<dbReference type="SUPFAM" id="SSF81296">
    <property type="entry name" value="E set domains"/>
    <property type="match status" value="1"/>
</dbReference>
<dbReference type="Gene3D" id="2.60.40.10">
    <property type="entry name" value="Immunoglobulins"/>
    <property type="match status" value="1"/>
</dbReference>
<feature type="chain" id="PRO_5043855510" description="Prolactin-inducible protein homolog" evidence="9">
    <location>
        <begin position="26"/>
        <end position="145"/>
    </location>
</feature>
<evidence type="ECO:0000256" key="9">
    <source>
        <dbReference type="SAM" id="SignalP"/>
    </source>
</evidence>